<name>A0ABP9EMQ9_9ACTN</name>
<evidence type="ECO:0000313" key="1">
    <source>
        <dbReference type="EMBL" id="GAA4881270.1"/>
    </source>
</evidence>
<sequence length="108" mass="11981">MVDPGMLTKEDEAIRQVLADLEHQIENMVTAGRTVERIKEEVAGGYISSASTAYQEKLVDWMTRYQQVIGAFERFVQSTQGANAILNQAEEDARAHAADGIYYGLQGD</sequence>
<evidence type="ECO:0000313" key="2">
    <source>
        <dbReference type="Proteomes" id="UP001501752"/>
    </source>
</evidence>
<proteinExistence type="predicted"/>
<comment type="caution">
    <text evidence="1">The sequence shown here is derived from an EMBL/GenBank/DDBJ whole genome shotgun (WGS) entry which is preliminary data.</text>
</comment>
<dbReference type="EMBL" id="BAABIS010000001">
    <property type="protein sequence ID" value="GAA4881270.1"/>
    <property type="molecule type" value="Genomic_DNA"/>
</dbReference>
<dbReference type="Proteomes" id="UP001501752">
    <property type="component" value="Unassembled WGS sequence"/>
</dbReference>
<dbReference type="RefSeq" id="WP_345701103.1">
    <property type="nucleotide sequence ID" value="NZ_BAABIS010000001.1"/>
</dbReference>
<gene>
    <name evidence="1" type="ORF">GCM10023235_71920</name>
</gene>
<dbReference type="InterPro" id="IPR036689">
    <property type="entry name" value="ESAT-6-like_sf"/>
</dbReference>
<organism evidence="1 2">
    <name type="scientific">Kitasatospora terrestris</name>
    <dbReference type="NCBI Taxonomy" id="258051"/>
    <lineage>
        <taxon>Bacteria</taxon>
        <taxon>Bacillati</taxon>
        <taxon>Actinomycetota</taxon>
        <taxon>Actinomycetes</taxon>
        <taxon>Kitasatosporales</taxon>
        <taxon>Streptomycetaceae</taxon>
        <taxon>Kitasatospora</taxon>
    </lineage>
</organism>
<accession>A0ABP9EMQ9</accession>
<protein>
    <recommendedName>
        <fullName evidence="3">WXG100 family type VII secretion target</fullName>
    </recommendedName>
</protein>
<dbReference type="Gene3D" id="1.10.287.1060">
    <property type="entry name" value="ESAT-6-like"/>
    <property type="match status" value="1"/>
</dbReference>
<evidence type="ECO:0008006" key="3">
    <source>
        <dbReference type="Google" id="ProtNLM"/>
    </source>
</evidence>
<dbReference type="SUPFAM" id="SSF140453">
    <property type="entry name" value="EsxAB dimer-like"/>
    <property type="match status" value="1"/>
</dbReference>
<keyword evidence="2" id="KW-1185">Reference proteome</keyword>
<reference evidence="2" key="1">
    <citation type="journal article" date="2019" name="Int. J. Syst. Evol. Microbiol.">
        <title>The Global Catalogue of Microorganisms (GCM) 10K type strain sequencing project: providing services to taxonomists for standard genome sequencing and annotation.</title>
        <authorList>
            <consortium name="The Broad Institute Genomics Platform"/>
            <consortium name="The Broad Institute Genome Sequencing Center for Infectious Disease"/>
            <person name="Wu L."/>
            <person name="Ma J."/>
        </authorList>
    </citation>
    <scope>NUCLEOTIDE SEQUENCE [LARGE SCALE GENOMIC DNA]</scope>
    <source>
        <strain evidence="2">JCM 13006</strain>
    </source>
</reference>